<reference evidence="2 3" key="1">
    <citation type="submission" date="2016-10" db="EMBL/GenBank/DDBJ databases">
        <title>Draft genome sequence of Coniochaeta ligniaria NRRL30616, a lignocellulolytic fungus for bioabatement of inhibitors in plant biomass hydrolysates.</title>
        <authorList>
            <consortium name="DOE Joint Genome Institute"/>
            <person name="Jimenez D.J."/>
            <person name="Hector R.E."/>
            <person name="Riley R."/>
            <person name="Sun H."/>
            <person name="Grigoriev I.V."/>
            <person name="Van Elsas J.D."/>
            <person name="Nichols N.N."/>
        </authorList>
    </citation>
    <scope>NUCLEOTIDE SEQUENCE [LARGE SCALE GENOMIC DNA]</scope>
    <source>
        <strain evidence="2 3">NRRL 30616</strain>
    </source>
</reference>
<feature type="compositionally biased region" description="Polar residues" evidence="1">
    <location>
        <begin position="72"/>
        <end position="87"/>
    </location>
</feature>
<evidence type="ECO:0000313" key="3">
    <source>
        <dbReference type="Proteomes" id="UP000182658"/>
    </source>
</evidence>
<feature type="compositionally biased region" description="Basic and acidic residues" evidence="1">
    <location>
        <begin position="38"/>
        <end position="71"/>
    </location>
</feature>
<dbReference type="EMBL" id="KV875120">
    <property type="protein sequence ID" value="OIW22347.1"/>
    <property type="molecule type" value="Genomic_DNA"/>
</dbReference>
<organism evidence="2 3">
    <name type="scientific">Coniochaeta ligniaria NRRL 30616</name>
    <dbReference type="NCBI Taxonomy" id="1408157"/>
    <lineage>
        <taxon>Eukaryota</taxon>
        <taxon>Fungi</taxon>
        <taxon>Dikarya</taxon>
        <taxon>Ascomycota</taxon>
        <taxon>Pezizomycotina</taxon>
        <taxon>Sordariomycetes</taxon>
        <taxon>Sordariomycetidae</taxon>
        <taxon>Coniochaetales</taxon>
        <taxon>Coniochaetaceae</taxon>
        <taxon>Coniochaeta</taxon>
    </lineage>
</organism>
<name>A0A1J7I4P2_9PEZI</name>
<feature type="compositionally biased region" description="Polar residues" evidence="1">
    <location>
        <begin position="154"/>
        <end position="176"/>
    </location>
</feature>
<gene>
    <name evidence="2" type="ORF">CONLIGDRAFT_225160</name>
</gene>
<dbReference type="InParanoid" id="A0A1J7I4P2"/>
<evidence type="ECO:0000256" key="1">
    <source>
        <dbReference type="SAM" id="MobiDB-lite"/>
    </source>
</evidence>
<evidence type="ECO:0000313" key="2">
    <source>
        <dbReference type="EMBL" id="OIW22347.1"/>
    </source>
</evidence>
<protein>
    <submittedName>
        <fullName evidence="2">Uncharacterized protein</fullName>
    </submittedName>
</protein>
<sequence length="176" mass="19149">MADANLRFQPILPQAKSSTIHSVLSTCFFSQSLSQTLGDHEAPNKPRTADRRRDTANAADAEKSVKQEPPTRTHTVSRPASPRSSPTLLPCRLLPPARSDGLTIGSRRPKYHRQIPLEVEAPGHSQELSISRCSECRGACATDDGNEDKGHPRITSSVFTSPTDSGVRTTNLSPRL</sequence>
<dbReference type="Proteomes" id="UP000182658">
    <property type="component" value="Unassembled WGS sequence"/>
</dbReference>
<keyword evidence="3" id="KW-1185">Reference proteome</keyword>
<feature type="region of interest" description="Disordered" evidence="1">
    <location>
        <begin position="35"/>
        <end position="89"/>
    </location>
</feature>
<accession>A0A1J7I4P2</accession>
<feature type="region of interest" description="Disordered" evidence="1">
    <location>
        <begin position="144"/>
        <end position="176"/>
    </location>
</feature>
<dbReference type="AlphaFoldDB" id="A0A1J7I4P2"/>
<proteinExistence type="predicted"/>